<dbReference type="GO" id="GO:0006355">
    <property type="term" value="P:regulation of DNA-templated transcription"/>
    <property type="evidence" value="ECO:0007669"/>
    <property type="project" value="InterPro"/>
</dbReference>
<keyword evidence="4" id="KW-1185">Reference proteome</keyword>
<feature type="region of interest" description="Disordered" evidence="1">
    <location>
        <begin position="1"/>
        <end position="21"/>
    </location>
</feature>
<accession>A0A2I1HD48</accession>
<proteinExistence type="predicted"/>
<evidence type="ECO:0000256" key="1">
    <source>
        <dbReference type="SAM" id="MobiDB-lite"/>
    </source>
</evidence>
<protein>
    <recommendedName>
        <fullName evidence="2">FAR1 domain-containing protein</fullName>
    </recommendedName>
</protein>
<dbReference type="PANTHER" id="PTHR31669:SF251">
    <property type="entry name" value="PROTEIN FAR1-RELATED SEQUENCE"/>
    <property type="match status" value="1"/>
</dbReference>
<organism evidence="3 4">
    <name type="scientific">Rhizophagus irregularis</name>
    <dbReference type="NCBI Taxonomy" id="588596"/>
    <lineage>
        <taxon>Eukaryota</taxon>
        <taxon>Fungi</taxon>
        <taxon>Fungi incertae sedis</taxon>
        <taxon>Mucoromycota</taxon>
        <taxon>Glomeromycotina</taxon>
        <taxon>Glomeromycetes</taxon>
        <taxon>Glomerales</taxon>
        <taxon>Glomeraceae</taxon>
        <taxon>Rhizophagus</taxon>
    </lineage>
</organism>
<dbReference type="InterPro" id="IPR004330">
    <property type="entry name" value="FAR1_DNA_bnd_dom"/>
</dbReference>
<dbReference type="Proteomes" id="UP000234323">
    <property type="component" value="Unassembled WGS sequence"/>
</dbReference>
<feature type="domain" description="FAR1" evidence="2">
    <location>
        <begin position="46"/>
        <end position="137"/>
    </location>
</feature>
<name>A0A2I1HD48_9GLOM</name>
<reference evidence="3 4" key="1">
    <citation type="submission" date="2015-10" db="EMBL/GenBank/DDBJ databases">
        <title>Genome analyses suggest a sexual origin of heterokaryosis in a supposedly ancient asexual fungus.</title>
        <authorList>
            <person name="Ropars J."/>
            <person name="Sedzielewska K."/>
            <person name="Noel J."/>
            <person name="Charron P."/>
            <person name="Farinelli L."/>
            <person name="Marton T."/>
            <person name="Kruger M."/>
            <person name="Pelin A."/>
            <person name="Brachmann A."/>
            <person name="Corradi N."/>
        </authorList>
    </citation>
    <scope>NUCLEOTIDE SEQUENCE [LARGE SCALE GENOMIC DNA]</scope>
    <source>
        <strain evidence="3 4">A4</strain>
    </source>
</reference>
<evidence type="ECO:0000313" key="4">
    <source>
        <dbReference type="Proteomes" id="UP000234323"/>
    </source>
</evidence>
<dbReference type="VEuPathDB" id="FungiDB:RhiirFUN_024238"/>
<evidence type="ECO:0000313" key="3">
    <source>
        <dbReference type="EMBL" id="PKY56813.1"/>
    </source>
</evidence>
<gene>
    <name evidence="3" type="ORF">RhiirA4_508281</name>
</gene>
<comment type="caution">
    <text evidence="3">The sequence shown here is derived from an EMBL/GenBank/DDBJ whole genome shotgun (WGS) entry which is preliminary data.</text>
</comment>
<dbReference type="Pfam" id="PF03101">
    <property type="entry name" value="FAR1"/>
    <property type="match status" value="1"/>
</dbReference>
<dbReference type="EMBL" id="LLXI01002312">
    <property type="protein sequence ID" value="PKY56813.1"/>
    <property type="molecule type" value="Genomic_DNA"/>
</dbReference>
<dbReference type="InterPro" id="IPR031052">
    <property type="entry name" value="FHY3/FAR1"/>
</dbReference>
<sequence>MEVEDHSEDYCGREYDDDSEYEKEEDGLLKLNKGMKFETWELAESYLDEYAKQNGFCFRKIRRVLDQNDNTVVRCRTYECTHGQTHEAQKVILAENRRDRDSEMIGCPWHINFAFPKFSNGVRINSIIGKHNHEMNPIFLK</sequence>
<dbReference type="VEuPathDB" id="FungiDB:RhiirA1_402806"/>
<evidence type="ECO:0000259" key="2">
    <source>
        <dbReference type="Pfam" id="PF03101"/>
    </source>
</evidence>
<dbReference type="AlphaFoldDB" id="A0A2I1HD48"/>
<dbReference type="PANTHER" id="PTHR31669">
    <property type="entry name" value="PROTEIN FAR1-RELATED SEQUENCE 10-RELATED"/>
    <property type="match status" value="1"/>
</dbReference>